<dbReference type="AlphaFoldDB" id="A0AAJ0ADY1"/>
<name>A0AAJ0ADY1_9PEZI</name>
<evidence type="ECO:0000256" key="1">
    <source>
        <dbReference type="SAM" id="MobiDB-lite"/>
    </source>
</evidence>
<keyword evidence="3" id="KW-1185">Reference proteome</keyword>
<comment type="caution">
    <text evidence="2">The sequence shown here is derived from an EMBL/GenBank/DDBJ whole genome shotgun (WGS) entry which is preliminary data.</text>
</comment>
<reference evidence="2" key="1">
    <citation type="submission" date="2021-06" db="EMBL/GenBank/DDBJ databases">
        <title>Comparative genomics, transcriptomics and evolutionary studies reveal genomic signatures of adaptation to plant cell wall in hemibiotrophic fungi.</title>
        <authorList>
            <consortium name="DOE Joint Genome Institute"/>
            <person name="Baroncelli R."/>
            <person name="Diaz J.F."/>
            <person name="Benocci T."/>
            <person name="Peng M."/>
            <person name="Battaglia E."/>
            <person name="Haridas S."/>
            <person name="Andreopoulos W."/>
            <person name="Labutti K."/>
            <person name="Pangilinan J."/>
            <person name="Floch G.L."/>
            <person name="Makela M.R."/>
            <person name="Henrissat B."/>
            <person name="Grigoriev I.V."/>
            <person name="Crouch J.A."/>
            <person name="De Vries R.P."/>
            <person name="Sukno S.A."/>
            <person name="Thon M.R."/>
        </authorList>
    </citation>
    <scope>NUCLEOTIDE SEQUENCE</scope>
    <source>
        <strain evidence="2">CBS 193.32</strain>
    </source>
</reference>
<protein>
    <submittedName>
        <fullName evidence="2">Uncharacterized protein</fullName>
    </submittedName>
</protein>
<dbReference type="RefSeq" id="XP_060423949.1">
    <property type="nucleotide sequence ID" value="XM_060578457.1"/>
</dbReference>
<dbReference type="GeneID" id="85462983"/>
<feature type="region of interest" description="Disordered" evidence="1">
    <location>
        <begin position="107"/>
        <end position="128"/>
    </location>
</feature>
<accession>A0AAJ0ADY1</accession>
<gene>
    <name evidence="2" type="ORF">BDP55DRAFT_720095</name>
</gene>
<evidence type="ECO:0000313" key="3">
    <source>
        <dbReference type="Proteomes" id="UP001224890"/>
    </source>
</evidence>
<dbReference type="EMBL" id="JAHMHR010000064">
    <property type="protein sequence ID" value="KAK1659185.1"/>
    <property type="molecule type" value="Genomic_DNA"/>
</dbReference>
<feature type="region of interest" description="Disordered" evidence="1">
    <location>
        <begin position="51"/>
        <end position="74"/>
    </location>
</feature>
<dbReference type="Proteomes" id="UP001224890">
    <property type="component" value="Unassembled WGS sequence"/>
</dbReference>
<proteinExistence type="predicted"/>
<evidence type="ECO:0000313" key="2">
    <source>
        <dbReference type="EMBL" id="KAK1659185.1"/>
    </source>
</evidence>
<sequence length="158" mass="17143">MDRTLGALCYLHSATSLNARDNFECREESQDIKERLARVYLARARTSIKPSHAAFQPQTKSHPLIPPYSKSPNPYEAQDAAVSCQISYTNPIVEGVGLCFDGELVSPQLTGPHPPNAPSGDPETLQLPKADTSQTMGFSRFDILAPGLAATNVCQVET</sequence>
<organism evidence="2 3">
    <name type="scientific">Colletotrichum godetiae</name>
    <dbReference type="NCBI Taxonomy" id="1209918"/>
    <lineage>
        <taxon>Eukaryota</taxon>
        <taxon>Fungi</taxon>
        <taxon>Dikarya</taxon>
        <taxon>Ascomycota</taxon>
        <taxon>Pezizomycotina</taxon>
        <taxon>Sordariomycetes</taxon>
        <taxon>Hypocreomycetidae</taxon>
        <taxon>Glomerellales</taxon>
        <taxon>Glomerellaceae</taxon>
        <taxon>Colletotrichum</taxon>
        <taxon>Colletotrichum acutatum species complex</taxon>
    </lineage>
</organism>